<protein>
    <submittedName>
        <fullName evidence="1">Uncharacterized protein</fullName>
    </submittedName>
</protein>
<proteinExistence type="predicted"/>
<evidence type="ECO:0000313" key="1">
    <source>
        <dbReference type="EMBL" id="KAL3108744.1"/>
    </source>
</evidence>
<evidence type="ECO:0000313" key="2">
    <source>
        <dbReference type="Proteomes" id="UP001620626"/>
    </source>
</evidence>
<keyword evidence="2" id="KW-1185">Reference proteome</keyword>
<dbReference type="EMBL" id="JBICBT010000586">
    <property type="protein sequence ID" value="KAL3108744.1"/>
    <property type="molecule type" value="Genomic_DNA"/>
</dbReference>
<comment type="caution">
    <text evidence="1">The sequence shown here is derived from an EMBL/GenBank/DDBJ whole genome shotgun (WGS) entry which is preliminary data.</text>
</comment>
<dbReference type="Proteomes" id="UP001620626">
    <property type="component" value="Unassembled WGS sequence"/>
</dbReference>
<organism evidence="1 2">
    <name type="scientific">Heterodera trifolii</name>
    <dbReference type="NCBI Taxonomy" id="157864"/>
    <lineage>
        <taxon>Eukaryota</taxon>
        <taxon>Metazoa</taxon>
        <taxon>Ecdysozoa</taxon>
        <taxon>Nematoda</taxon>
        <taxon>Chromadorea</taxon>
        <taxon>Rhabditida</taxon>
        <taxon>Tylenchina</taxon>
        <taxon>Tylenchomorpha</taxon>
        <taxon>Tylenchoidea</taxon>
        <taxon>Heteroderidae</taxon>
        <taxon>Heteroderinae</taxon>
        <taxon>Heterodera</taxon>
    </lineage>
</organism>
<gene>
    <name evidence="1" type="ORF">niasHT_019231</name>
</gene>
<reference evidence="1 2" key="1">
    <citation type="submission" date="2024-10" db="EMBL/GenBank/DDBJ databases">
        <authorList>
            <person name="Kim D."/>
        </authorList>
    </citation>
    <scope>NUCLEOTIDE SEQUENCE [LARGE SCALE GENOMIC DNA]</scope>
    <source>
        <strain evidence="1">BH-2024</strain>
    </source>
</reference>
<dbReference type="AlphaFoldDB" id="A0ABD2L2M0"/>
<accession>A0ABD2L2M0</accession>
<name>A0ABD2L2M0_9BILA</name>
<sequence>MRLNQSQLDGWGWSLRGNKPKNLRRDQRRIAKGGANPTKFADFATILDPSHVIILTQRLTQIRALGIPIFAWKRRNLID</sequence>